<feature type="non-terminal residue" evidence="1">
    <location>
        <position position="1"/>
    </location>
</feature>
<organism evidence="1 2">
    <name type="scientific">Pedobacter kyungheensis</name>
    <dbReference type="NCBI Taxonomy" id="1069985"/>
    <lineage>
        <taxon>Bacteria</taxon>
        <taxon>Pseudomonadati</taxon>
        <taxon>Bacteroidota</taxon>
        <taxon>Sphingobacteriia</taxon>
        <taxon>Sphingobacteriales</taxon>
        <taxon>Sphingobacteriaceae</taxon>
        <taxon>Pedobacter</taxon>
    </lineage>
</organism>
<accession>A0A0C1D6K6</accession>
<dbReference type="Proteomes" id="UP000031246">
    <property type="component" value="Unassembled WGS sequence"/>
</dbReference>
<dbReference type="EMBL" id="JSYN01000018">
    <property type="protein sequence ID" value="KIA92741.1"/>
    <property type="molecule type" value="Genomic_DNA"/>
</dbReference>
<name>A0A0C1D6K6_9SPHI</name>
<sequence>YCQLFSLLPSPSERVAKVEKINTHAKAFGCFIGRFMLNNWFTAENNIHRDKTIGGLGCYMGIFRPRPAVFLPLRS</sequence>
<dbReference type="AlphaFoldDB" id="A0A0C1D6K6"/>
<protein>
    <submittedName>
        <fullName evidence="1">Uncharacterized protein</fullName>
    </submittedName>
</protein>
<proteinExistence type="predicted"/>
<evidence type="ECO:0000313" key="2">
    <source>
        <dbReference type="Proteomes" id="UP000031246"/>
    </source>
</evidence>
<reference evidence="1 2" key="1">
    <citation type="submission" date="2014-10" db="EMBL/GenBank/DDBJ databases">
        <title>Pedobacter Kyungheensis.</title>
        <authorList>
            <person name="Anderson B.M."/>
            <person name="Newman J.D."/>
        </authorList>
    </citation>
    <scope>NUCLEOTIDE SEQUENCE [LARGE SCALE GENOMIC DNA]</scope>
    <source>
        <strain evidence="1 2">KACC 16221</strain>
    </source>
</reference>
<comment type="caution">
    <text evidence="1">The sequence shown here is derived from an EMBL/GenBank/DDBJ whole genome shotgun (WGS) entry which is preliminary data.</text>
</comment>
<keyword evidence="2" id="KW-1185">Reference proteome</keyword>
<evidence type="ECO:0000313" key="1">
    <source>
        <dbReference type="EMBL" id="KIA92741.1"/>
    </source>
</evidence>
<gene>
    <name evidence="1" type="ORF">OC25_15200</name>
</gene>